<keyword evidence="2" id="KW-1185">Reference proteome</keyword>
<evidence type="ECO:0000313" key="2">
    <source>
        <dbReference type="Proteomes" id="UP000037510"/>
    </source>
</evidence>
<dbReference type="EMBL" id="JTDY01003747">
    <property type="protein sequence ID" value="KOB69051.1"/>
    <property type="molecule type" value="Genomic_DNA"/>
</dbReference>
<sequence>MTLKGYVTFYTVLRRHVALDETDAAMHVGRNFDSEEAANAGLIHPPGLVPVLTQEIWLIHYFMDADKLFVVSRACVMVVWLSSERCVKLDAMGAVSGCSALTDKQRLTVADNN</sequence>
<feature type="non-terminal residue" evidence="1">
    <location>
        <position position="113"/>
    </location>
</feature>
<protein>
    <submittedName>
        <fullName evidence="1">Vacuolar protein sorting</fullName>
    </submittedName>
</protein>
<dbReference type="Proteomes" id="UP000037510">
    <property type="component" value="Unassembled WGS sequence"/>
</dbReference>
<organism evidence="1 2">
    <name type="scientific">Operophtera brumata</name>
    <name type="common">Winter moth</name>
    <name type="synonym">Phalaena brumata</name>
    <dbReference type="NCBI Taxonomy" id="104452"/>
    <lineage>
        <taxon>Eukaryota</taxon>
        <taxon>Metazoa</taxon>
        <taxon>Ecdysozoa</taxon>
        <taxon>Arthropoda</taxon>
        <taxon>Hexapoda</taxon>
        <taxon>Insecta</taxon>
        <taxon>Pterygota</taxon>
        <taxon>Neoptera</taxon>
        <taxon>Endopterygota</taxon>
        <taxon>Lepidoptera</taxon>
        <taxon>Glossata</taxon>
        <taxon>Ditrysia</taxon>
        <taxon>Geometroidea</taxon>
        <taxon>Geometridae</taxon>
        <taxon>Larentiinae</taxon>
        <taxon>Operophtera</taxon>
    </lineage>
</organism>
<evidence type="ECO:0000313" key="1">
    <source>
        <dbReference type="EMBL" id="KOB69051.1"/>
    </source>
</evidence>
<name>A0A0L7L151_OPEBR</name>
<reference evidence="1 2" key="1">
    <citation type="journal article" date="2015" name="Genome Biol. Evol.">
        <title>The genome of winter moth (Operophtera brumata) provides a genomic perspective on sexual dimorphism and phenology.</title>
        <authorList>
            <person name="Derks M.F."/>
            <person name="Smit S."/>
            <person name="Salis L."/>
            <person name="Schijlen E."/>
            <person name="Bossers A."/>
            <person name="Mateman C."/>
            <person name="Pijl A.S."/>
            <person name="de Ridder D."/>
            <person name="Groenen M.A."/>
            <person name="Visser M.E."/>
            <person name="Megens H.J."/>
        </authorList>
    </citation>
    <scope>NUCLEOTIDE SEQUENCE [LARGE SCALE GENOMIC DNA]</scope>
    <source>
        <strain evidence="1">WM2013NL</strain>
        <tissue evidence="1">Head and thorax</tissue>
    </source>
</reference>
<comment type="caution">
    <text evidence="1">The sequence shown here is derived from an EMBL/GenBank/DDBJ whole genome shotgun (WGS) entry which is preliminary data.</text>
</comment>
<gene>
    <name evidence="1" type="ORF">OBRU01_18033</name>
</gene>
<accession>A0A0L7L151</accession>
<proteinExistence type="predicted"/>
<dbReference type="AlphaFoldDB" id="A0A0L7L151"/>